<dbReference type="Pfam" id="PF13151">
    <property type="entry name" value="DUF3990"/>
    <property type="match status" value="1"/>
</dbReference>
<accession>A0A9D9NJR4</accession>
<organism evidence="1 2">
    <name type="scientific">Candidatus Limisoma faecipullorum</name>
    <dbReference type="NCBI Taxonomy" id="2840854"/>
    <lineage>
        <taxon>Bacteria</taxon>
        <taxon>Pseudomonadati</taxon>
        <taxon>Bacteroidota</taxon>
        <taxon>Bacteroidia</taxon>
        <taxon>Bacteroidales</taxon>
        <taxon>Candidatus Limisoma</taxon>
    </lineage>
</organism>
<name>A0A9D9NJR4_9BACT</name>
<reference evidence="1" key="2">
    <citation type="journal article" date="2021" name="PeerJ">
        <title>Extensive microbial diversity within the chicken gut microbiome revealed by metagenomics and culture.</title>
        <authorList>
            <person name="Gilroy R."/>
            <person name="Ravi A."/>
            <person name="Getino M."/>
            <person name="Pursley I."/>
            <person name="Horton D.L."/>
            <person name="Alikhan N.F."/>
            <person name="Baker D."/>
            <person name="Gharbi K."/>
            <person name="Hall N."/>
            <person name="Watson M."/>
            <person name="Adriaenssens E.M."/>
            <person name="Foster-Nyarko E."/>
            <person name="Jarju S."/>
            <person name="Secka A."/>
            <person name="Antonio M."/>
            <person name="Oren A."/>
            <person name="Chaudhuri R.R."/>
            <person name="La Ragione R."/>
            <person name="Hildebrand F."/>
            <person name="Pallen M.J."/>
        </authorList>
    </citation>
    <scope>NUCLEOTIDE SEQUENCE</scope>
    <source>
        <strain evidence="1">6919</strain>
    </source>
</reference>
<gene>
    <name evidence="1" type="ORF">IAB88_01435</name>
</gene>
<dbReference type="Proteomes" id="UP000823598">
    <property type="component" value="Unassembled WGS sequence"/>
</dbReference>
<dbReference type="AlphaFoldDB" id="A0A9D9NJR4"/>
<dbReference type="EMBL" id="JADIMC010000019">
    <property type="protein sequence ID" value="MBO8475638.1"/>
    <property type="molecule type" value="Genomic_DNA"/>
</dbReference>
<protein>
    <submittedName>
        <fullName evidence="1">DUF3990 domain-containing protein</fullName>
    </submittedName>
</protein>
<comment type="caution">
    <text evidence="1">The sequence shown here is derived from an EMBL/GenBank/DDBJ whole genome shotgun (WGS) entry which is preliminary data.</text>
</comment>
<evidence type="ECO:0000313" key="1">
    <source>
        <dbReference type="EMBL" id="MBO8475638.1"/>
    </source>
</evidence>
<reference evidence="1" key="1">
    <citation type="submission" date="2020-10" db="EMBL/GenBank/DDBJ databases">
        <authorList>
            <person name="Gilroy R."/>
        </authorList>
    </citation>
    <scope>NUCLEOTIDE SEQUENCE</scope>
    <source>
        <strain evidence="1">6919</strain>
    </source>
</reference>
<dbReference type="InterPro" id="IPR025051">
    <property type="entry name" value="DUF3990"/>
</dbReference>
<evidence type="ECO:0000313" key="2">
    <source>
        <dbReference type="Proteomes" id="UP000823598"/>
    </source>
</evidence>
<sequence>MELYHGSVEVVCNPRIIQPERTLDYGSGFYTTTSFHQAEQLARRRMQLMKLNAGYVNVYALDEEKAGEMMTLRFDSPSEAWLDFVMSNRMNPDFNHDYDLIYGPVANDRVYAAFALYESGLLDKDGLLKELKVYKLVDQMLFHTERSLECLSFVDARIIK</sequence>
<proteinExistence type="predicted"/>